<dbReference type="GO" id="GO:0005634">
    <property type="term" value="C:nucleus"/>
    <property type="evidence" value="ECO:0007669"/>
    <property type="project" value="UniProtKB-SubCell"/>
</dbReference>
<reference evidence="10" key="1">
    <citation type="submission" date="2019-09" db="EMBL/GenBank/DDBJ databases">
        <title>Bird 10,000 Genomes (B10K) Project - Family phase.</title>
        <authorList>
            <person name="Zhang G."/>
        </authorList>
    </citation>
    <scope>NUCLEOTIDE SEQUENCE</scope>
    <source>
        <strain evidence="10">B10K-DU-002-52</strain>
        <tissue evidence="10">Muscle</tissue>
    </source>
</reference>
<dbReference type="SUPFAM" id="SSF57667">
    <property type="entry name" value="beta-beta-alpha zinc fingers"/>
    <property type="match status" value="1"/>
</dbReference>
<accession>A0A852F3C5</accession>
<comment type="caution">
    <text evidence="10">The sequence shown here is derived from an EMBL/GenBank/DDBJ whole genome shotgun (WGS) entry which is preliminary data.</text>
</comment>
<evidence type="ECO:0000256" key="2">
    <source>
        <dbReference type="ARBA" id="ARBA00022723"/>
    </source>
</evidence>
<dbReference type="PANTHER" id="PTHR23226:SF416">
    <property type="entry name" value="FI01424P"/>
    <property type="match status" value="1"/>
</dbReference>
<dbReference type="GO" id="GO:0000981">
    <property type="term" value="F:DNA-binding transcription factor activity, RNA polymerase II-specific"/>
    <property type="evidence" value="ECO:0007669"/>
    <property type="project" value="TreeGrafter"/>
</dbReference>
<evidence type="ECO:0000313" key="10">
    <source>
        <dbReference type="EMBL" id="NXQ13236.1"/>
    </source>
</evidence>
<dbReference type="EMBL" id="WBNO01009207">
    <property type="protein sequence ID" value="NXQ13236.1"/>
    <property type="molecule type" value="Genomic_DNA"/>
</dbReference>
<organism evidence="10 11">
    <name type="scientific">Peucedramus taeniatus</name>
    <name type="common">Olive warbler</name>
    <dbReference type="NCBI Taxonomy" id="135441"/>
    <lineage>
        <taxon>Eukaryota</taxon>
        <taxon>Metazoa</taxon>
        <taxon>Chordata</taxon>
        <taxon>Craniata</taxon>
        <taxon>Vertebrata</taxon>
        <taxon>Euteleostomi</taxon>
        <taxon>Archelosauria</taxon>
        <taxon>Archosauria</taxon>
        <taxon>Dinosauria</taxon>
        <taxon>Saurischia</taxon>
        <taxon>Theropoda</taxon>
        <taxon>Coelurosauria</taxon>
        <taxon>Aves</taxon>
        <taxon>Neognathae</taxon>
        <taxon>Neoaves</taxon>
        <taxon>Telluraves</taxon>
        <taxon>Australaves</taxon>
        <taxon>Passeriformes</taxon>
        <taxon>Passeroidea</taxon>
        <taxon>Fringillidae</taxon>
        <taxon>Peucedraminae</taxon>
        <taxon>Peucedramus</taxon>
    </lineage>
</organism>
<dbReference type="GO" id="GO:0008270">
    <property type="term" value="F:zinc ion binding"/>
    <property type="evidence" value="ECO:0007669"/>
    <property type="project" value="UniProtKB-KW"/>
</dbReference>
<feature type="region of interest" description="Disordered" evidence="8">
    <location>
        <begin position="29"/>
        <end position="58"/>
    </location>
</feature>
<keyword evidence="5" id="KW-0862">Zinc</keyword>
<evidence type="ECO:0000256" key="3">
    <source>
        <dbReference type="ARBA" id="ARBA00022737"/>
    </source>
</evidence>
<dbReference type="InterPro" id="IPR013087">
    <property type="entry name" value="Znf_C2H2_type"/>
</dbReference>
<feature type="compositionally biased region" description="Basic and acidic residues" evidence="8">
    <location>
        <begin position="31"/>
        <end position="41"/>
    </location>
</feature>
<keyword evidence="4 7" id="KW-0863">Zinc-finger</keyword>
<name>A0A852F3C5_PEUTA</name>
<keyword evidence="11" id="KW-1185">Reference proteome</keyword>
<sequence length="78" mass="8794">RIHTGEMPYGCPQCGMSFRHSTSLIRHQRTHTGERPHECGECGKSFSSSSDLTQTSTEAPVREALRVPRVREELRALL</sequence>
<feature type="compositionally biased region" description="Low complexity" evidence="8">
    <location>
        <begin position="45"/>
        <end position="57"/>
    </location>
</feature>
<protein>
    <submittedName>
        <fullName evidence="10">ZFP41 protein</fullName>
    </submittedName>
</protein>
<dbReference type="AlphaFoldDB" id="A0A852F3C5"/>
<dbReference type="PANTHER" id="PTHR23226">
    <property type="entry name" value="ZINC FINGER AND SCAN DOMAIN-CONTAINING"/>
    <property type="match status" value="1"/>
</dbReference>
<dbReference type="Pfam" id="PF13465">
    <property type="entry name" value="zf-H2C2_2"/>
    <property type="match status" value="1"/>
</dbReference>
<dbReference type="PROSITE" id="PS50157">
    <property type="entry name" value="ZINC_FINGER_C2H2_2"/>
    <property type="match status" value="1"/>
</dbReference>
<gene>
    <name evidence="10" type="primary">Zfp41</name>
    <name evidence="10" type="ORF">PEUTAE_R15287</name>
</gene>
<evidence type="ECO:0000259" key="9">
    <source>
        <dbReference type="PROSITE" id="PS50157"/>
    </source>
</evidence>
<dbReference type="SMART" id="SM00355">
    <property type="entry name" value="ZnF_C2H2"/>
    <property type="match status" value="1"/>
</dbReference>
<dbReference type="InterPro" id="IPR036236">
    <property type="entry name" value="Znf_C2H2_sf"/>
</dbReference>
<dbReference type="FunFam" id="3.30.160.60:FF:000538">
    <property type="entry name" value="zinc finger protein 853"/>
    <property type="match status" value="1"/>
</dbReference>
<evidence type="ECO:0000256" key="8">
    <source>
        <dbReference type="SAM" id="MobiDB-lite"/>
    </source>
</evidence>
<dbReference type="Proteomes" id="UP000629713">
    <property type="component" value="Unassembled WGS sequence"/>
</dbReference>
<dbReference type="Gene3D" id="3.30.160.60">
    <property type="entry name" value="Classic Zinc Finger"/>
    <property type="match status" value="2"/>
</dbReference>
<feature type="non-terminal residue" evidence="10">
    <location>
        <position position="1"/>
    </location>
</feature>
<evidence type="ECO:0000256" key="4">
    <source>
        <dbReference type="ARBA" id="ARBA00022771"/>
    </source>
</evidence>
<evidence type="ECO:0000313" key="11">
    <source>
        <dbReference type="Proteomes" id="UP000629713"/>
    </source>
</evidence>
<evidence type="ECO:0000256" key="5">
    <source>
        <dbReference type="ARBA" id="ARBA00022833"/>
    </source>
</evidence>
<dbReference type="GO" id="GO:0000978">
    <property type="term" value="F:RNA polymerase II cis-regulatory region sequence-specific DNA binding"/>
    <property type="evidence" value="ECO:0007669"/>
    <property type="project" value="TreeGrafter"/>
</dbReference>
<evidence type="ECO:0000256" key="6">
    <source>
        <dbReference type="ARBA" id="ARBA00023242"/>
    </source>
</evidence>
<feature type="domain" description="C2H2-type" evidence="9">
    <location>
        <begin position="9"/>
        <end position="36"/>
    </location>
</feature>
<feature type="non-terminal residue" evidence="10">
    <location>
        <position position="78"/>
    </location>
</feature>
<dbReference type="FunFam" id="3.30.160.60:FF:002343">
    <property type="entry name" value="Zinc finger protein 33A"/>
    <property type="match status" value="1"/>
</dbReference>
<keyword evidence="2" id="KW-0479">Metal-binding</keyword>
<evidence type="ECO:0000256" key="1">
    <source>
        <dbReference type="ARBA" id="ARBA00004123"/>
    </source>
</evidence>
<evidence type="ECO:0000256" key="7">
    <source>
        <dbReference type="PROSITE-ProRule" id="PRU00042"/>
    </source>
</evidence>
<keyword evidence="6" id="KW-0539">Nucleus</keyword>
<comment type="subcellular location">
    <subcellularLocation>
        <location evidence="1">Nucleus</location>
    </subcellularLocation>
</comment>
<dbReference type="PROSITE" id="PS00028">
    <property type="entry name" value="ZINC_FINGER_C2H2_1"/>
    <property type="match status" value="1"/>
</dbReference>
<keyword evidence="3" id="KW-0677">Repeat</keyword>
<proteinExistence type="predicted"/>